<evidence type="ECO:0000313" key="10">
    <source>
        <dbReference type="EMBL" id="SVD40805.1"/>
    </source>
</evidence>
<evidence type="ECO:0000256" key="1">
    <source>
        <dbReference type="ARBA" id="ARBA00022722"/>
    </source>
</evidence>
<dbReference type="GO" id="GO:0006281">
    <property type="term" value="P:DNA repair"/>
    <property type="evidence" value="ECO:0007669"/>
    <property type="project" value="UniProtKB-KW"/>
</dbReference>
<dbReference type="InterPro" id="IPR027417">
    <property type="entry name" value="P-loop_NTPase"/>
</dbReference>
<dbReference type="SUPFAM" id="SSF52540">
    <property type="entry name" value="P-loop containing nucleoside triphosphate hydrolases"/>
    <property type="match status" value="1"/>
</dbReference>
<keyword evidence="6" id="KW-0067">ATP-binding</keyword>
<proteinExistence type="predicted"/>
<feature type="non-terminal residue" evidence="10">
    <location>
        <position position="198"/>
    </location>
</feature>
<dbReference type="GO" id="GO:0006310">
    <property type="term" value="P:DNA recombination"/>
    <property type="evidence" value="ECO:0007669"/>
    <property type="project" value="TreeGrafter"/>
</dbReference>
<keyword evidence="7" id="KW-0238">DNA-binding</keyword>
<dbReference type="PANTHER" id="PTHR30591:SF1">
    <property type="entry name" value="RECBCD ENZYME SUBUNIT RECC"/>
    <property type="match status" value="1"/>
</dbReference>
<dbReference type="GO" id="GO:0004527">
    <property type="term" value="F:exonuclease activity"/>
    <property type="evidence" value="ECO:0007669"/>
    <property type="project" value="UniProtKB-KW"/>
</dbReference>
<feature type="region of interest" description="Disordered" evidence="9">
    <location>
        <begin position="25"/>
        <end position="44"/>
    </location>
</feature>
<sequence>MAVVERIDLTPGATDSTLLERLQTAVDEDADRPPPVASASTLGATGGDGSIQIHACHGTTRQVEALRDALLHLIRADPTLTARDVIVVCPDLRRFAPLIEPTLAAVFDRPGVTAALADRSLARLSPVAAAIDALFRFAIGRASVEDFFSLLDDPVISSAMGLDDHMDSLHRWFEVLHMRWGLDAGHRQRWGYPQGLKQ</sequence>
<organism evidence="10">
    <name type="scientific">marine metagenome</name>
    <dbReference type="NCBI Taxonomy" id="408172"/>
    <lineage>
        <taxon>unclassified sequences</taxon>
        <taxon>metagenomes</taxon>
        <taxon>ecological metagenomes</taxon>
    </lineage>
</organism>
<dbReference type="GO" id="GO:0005524">
    <property type="term" value="F:ATP binding"/>
    <property type="evidence" value="ECO:0007669"/>
    <property type="project" value="UniProtKB-KW"/>
</dbReference>
<evidence type="ECO:0000256" key="8">
    <source>
        <dbReference type="ARBA" id="ARBA00023204"/>
    </source>
</evidence>
<name>A0A382V443_9ZZZZ</name>
<evidence type="ECO:0000256" key="9">
    <source>
        <dbReference type="SAM" id="MobiDB-lite"/>
    </source>
</evidence>
<keyword evidence="1" id="KW-0540">Nuclease</keyword>
<keyword evidence="2" id="KW-0547">Nucleotide-binding</keyword>
<keyword evidence="5" id="KW-0269">Exonuclease</keyword>
<evidence type="ECO:0000256" key="3">
    <source>
        <dbReference type="ARBA" id="ARBA00022763"/>
    </source>
</evidence>
<protein>
    <submittedName>
        <fullName evidence="10">Uncharacterized protein</fullName>
    </submittedName>
</protein>
<evidence type="ECO:0000256" key="4">
    <source>
        <dbReference type="ARBA" id="ARBA00022801"/>
    </source>
</evidence>
<keyword evidence="3" id="KW-0227">DNA damage</keyword>
<reference evidence="10" key="1">
    <citation type="submission" date="2018-05" db="EMBL/GenBank/DDBJ databases">
        <authorList>
            <person name="Lanie J.A."/>
            <person name="Ng W.-L."/>
            <person name="Kazmierczak K.M."/>
            <person name="Andrzejewski T.M."/>
            <person name="Davidsen T.M."/>
            <person name="Wayne K.J."/>
            <person name="Tettelin H."/>
            <person name="Glass J.I."/>
            <person name="Rusch D."/>
            <person name="Podicherti R."/>
            <person name="Tsui H.-C.T."/>
            <person name="Winkler M.E."/>
        </authorList>
    </citation>
    <scope>NUCLEOTIDE SEQUENCE</scope>
</reference>
<evidence type="ECO:0000256" key="6">
    <source>
        <dbReference type="ARBA" id="ARBA00022840"/>
    </source>
</evidence>
<dbReference type="PANTHER" id="PTHR30591">
    <property type="entry name" value="RECBCD ENZYME SUBUNIT RECC"/>
    <property type="match status" value="1"/>
</dbReference>
<gene>
    <name evidence="10" type="ORF">METZ01_LOCUS393659</name>
</gene>
<evidence type="ECO:0000256" key="7">
    <source>
        <dbReference type="ARBA" id="ARBA00023125"/>
    </source>
</evidence>
<dbReference type="AlphaFoldDB" id="A0A382V443"/>
<keyword evidence="4" id="KW-0378">Hydrolase</keyword>
<dbReference type="GO" id="GO:0003677">
    <property type="term" value="F:DNA binding"/>
    <property type="evidence" value="ECO:0007669"/>
    <property type="project" value="UniProtKB-KW"/>
</dbReference>
<evidence type="ECO:0000256" key="2">
    <source>
        <dbReference type="ARBA" id="ARBA00022741"/>
    </source>
</evidence>
<dbReference type="Gene3D" id="3.40.50.300">
    <property type="entry name" value="P-loop containing nucleotide triphosphate hydrolases"/>
    <property type="match status" value="1"/>
</dbReference>
<dbReference type="EMBL" id="UINC01148745">
    <property type="protein sequence ID" value="SVD40805.1"/>
    <property type="molecule type" value="Genomic_DNA"/>
</dbReference>
<accession>A0A382V443</accession>
<evidence type="ECO:0000256" key="5">
    <source>
        <dbReference type="ARBA" id="ARBA00022839"/>
    </source>
</evidence>
<keyword evidence="8" id="KW-0234">DNA repair</keyword>